<dbReference type="GO" id="GO:0008299">
    <property type="term" value="P:isoprenoid biosynthetic process"/>
    <property type="evidence" value="ECO:0007669"/>
    <property type="project" value="UniProtKB-KW"/>
</dbReference>
<dbReference type="SFLD" id="SFLDS00005">
    <property type="entry name" value="Isoprenoid_Synthase_Type_I"/>
    <property type="match status" value="1"/>
</dbReference>
<feature type="compositionally biased region" description="Low complexity" evidence="8">
    <location>
        <begin position="87"/>
        <end position="108"/>
    </location>
</feature>
<feature type="region of interest" description="Disordered" evidence="8">
    <location>
        <begin position="87"/>
        <end position="132"/>
    </location>
</feature>
<dbReference type="OrthoDB" id="9927103at2759"/>
<keyword evidence="10" id="KW-1185">Reference proteome</keyword>
<feature type="compositionally biased region" description="Polar residues" evidence="8">
    <location>
        <begin position="109"/>
        <end position="119"/>
    </location>
</feature>
<dbReference type="eggNOG" id="KOG0776">
    <property type="taxonomic scope" value="Eukaryota"/>
</dbReference>
<organism evidence="9 10">
    <name type="scientific">Bathycoccus prasinos</name>
    <dbReference type="NCBI Taxonomy" id="41875"/>
    <lineage>
        <taxon>Eukaryota</taxon>
        <taxon>Viridiplantae</taxon>
        <taxon>Chlorophyta</taxon>
        <taxon>Mamiellophyceae</taxon>
        <taxon>Mamiellales</taxon>
        <taxon>Bathycoccaceae</taxon>
        <taxon>Bathycoccus</taxon>
    </lineage>
</organism>
<comment type="similarity">
    <text evidence="2 7">Belongs to the FPP/GGPP synthase family.</text>
</comment>
<dbReference type="Pfam" id="PF00348">
    <property type="entry name" value="polyprenyl_synt"/>
    <property type="match status" value="1"/>
</dbReference>
<dbReference type="EMBL" id="FO082273">
    <property type="protein sequence ID" value="CCO17074.1"/>
    <property type="molecule type" value="Genomic_DNA"/>
</dbReference>
<name>K8EGF9_9CHLO</name>
<dbReference type="STRING" id="41875.K8EGF9"/>
<dbReference type="AlphaFoldDB" id="K8EGF9"/>
<protein>
    <submittedName>
        <fullName evidence="9">Solanesyl diphosphate synthase</fullName>
    </submittedName>
</protein>
<keyword evidence="6" id="KW-0414">Isoprene biosynthesis</keyword>
<dbReference type="PANTHER" id="PTHR12001">
    <property type="entry name" value="GERANYLGERANYL PYROPHOSPHATE SYNTHASE"/>
    <property type="match status" value="1"/>
</dbReference>
<keyword evidence="3 7" id="KW-0808">Transferase</keyword>
<dbReference type="SUPFAM" id="SSF48576">
    <property type="entry name" value="Terpenoid synthases"/>
    <property type="match status" value="1"/>
</dbReference>
<dbReference type="GeneID" id="19015331"/>
<evidence type="ECO:0000256" key="2">
    <source>
        <dbReference type="ARBA" id="ARBA00006706"/>
    </source>
</evidence>
<dbReference type="GO" id="GO:0046872">
    <property type="term" value="F:metal ion binding"/>
    <property type="evidence" value="ECO:0007669"/>
    <property type="project" value="UniProtKB-KW"/>
</dbReference>
<evidence type="ECO:0000256" key="6">
    <source>
        <dbReference type="ARBA" id="ARBA00023229"/>
    </source>
</evidence>
<dbReference type="InterPro" id="IPR033749">
    <property type="entry name" value="Polyprenyl_synt_CS"/>
</dbReference>
<dbReference type="GO" id="GO:0009507">
    <property type="term" value="C:chloroplast"/>
    <property type="evidence" value="ECO:0007669"/>
    <property type="project" value="TreeGrafter"/>
</dbReference>
<evidence type="ECO:0000256" key="5">
    <source>
        <dbReference type="ARBA" id="ARBA00022842"/>
    </source>
</evidence>
<keyword evidence="5" id="KW-0460">Magnesium</keyword>
<dbReference type="InterPro" id="IPR000092">
    <property type="entry name" value="Polyprenyl_synt"/>
</dbReference>
<dbReference type="GO" id="GO:0010236">
    <property type="term" value="P:plastoquinone biosynthetic process"/>
    <property type="evidence" value="ECO:0007669"/>
    <property type="project" value="TreeGrafter"/>
</dbReference>
<dbReference type="Gene3D" id="1.10.600.10">
    <property type="entry name" value="Farnesyl Diphosphate Synthase"/>
    <property type="match status" value="1"/>
</dbReference>
<dbReference type="PANTHER" id="PTHR12001:SF69">
    <property type="entry name" value="ALL TRANS-POLYPRENYL-DIPHOSPHATE SYNTHASE PDSS1"/>
    <property type="match status" value="1"/>
</dbReference>
<dbReference type="RefSeq" id="XP_007512474.1">
    <property type="nucleotide sequence ID" value="XM_007512412.1"/>
</dbReference>
<evidence type="ECO:0000256" key="1">
    <source>
        <dbReference type="ARBA" id="ARBA00001946"/>
    </source>
</evidence>
<keyword evidence="4" id="KW-0479">Metal-binding</keyword>
<dbReference type="PROSITE" id="PS00723">
    <property type="entry name" value="POLYPRENYL_SYNTHASE_1"/>
    <property type="match status" value="1"/>
</dbReference>
<proteinExistence type="inferred from homology"/>
<dbReference type="NCBIfam" id="TIGR02749">
    <property type="entry name" value="prenyl_cyano"/>
    <property type="match status" value="1"/>
</dbReference>
<dbReference type="Proteomes" id="UP000198341">
    <property type="component" value="Chromosome 6"/>
</dbReference>
<evidence type="ECO:0000313" key="10">
    <source>
        <dbReference type="Proteomes" id="UP000198341"/>
    </source>
</evidence>
<comment type="cofactor">
    <cofactor evidence="1">
        <name>Mg(2+)</name>
        <dbReference type="ChEBI" id="CHEBI:18420"/>
    </cofactor>
</comment>
<sequence length="491" mass="54122">MHSLTSVSKWGRFPPQFFEKKLIQGGLKNDNPFSLTNFPYNLSTRETTLNACTRQSLDTTHTPLYCEMTTTLMHSVRWVGELSTSTASSSSSARRSSLKSSSTYVSSARTMTTTKLSPSTRRRKKFHSKEHLCSEAVKEPSSDVSASFDELDPEQHIFKSADDEEQACTIQELMVPVAQDLDEMTANLKNVIGRKNPLLIAAADQIFGAGGKRLRPVLVLLVARATAALMKLPDINAKHRRIAEITEMLHTASLVHDDVLDECDVRRGSTTINCLYGTRVAVLAGDFLFAQSSWGLAQLENLEVIKLISQVIADFADGEISQATALFNTNITFEDYNIKSHQKTGSLIAASCKSAAVFSDVPLDVKDDMYAYGKHLGLAFQIVDDILDFTQTEEQLGKPPGQDLATGNLTAPTLFALQADDRLKGLIETRFKDPKDLESALKIVEEKGIEKAMTMAKQEGDKARAALSKLPDSPSKRSLDSMITYVLMRIN</sequence>
<evidence type="ECO:0000256" key="4">
    <source>
        <dbReference type="ARBA" id="ARBA00022723"/>
    </source>
</evidence>
<dbReference type="InterPro" id="IPR008949">
    <property type="entry name" value="Isoprenoid_synthase_dom_sf"/>
</dbReference>
<dbReference type="KEGG" id="bpg:Bathy06g03500"/>
<dbReference type="CDD" id="cd00685">
    <property type="entry name" value="Trans_IPPS_HT"/>
    <property type="match status" value="1"/>
</dbReference>
<dbReference type="GO" id="GO:0004659">
    <property type="term" value="F:prenyltransferase activity"/>
    <property type="evidence" value="ECO:0007669"/>
    <property type="project" value="InterPro"/>
</dbReference>
<gene>
    <name evidence="9" type="ORF">Bathy06g03500</name>
</gene>
<evidence type="ECO:0000256" key="3">
    <source>
        <dbReference type="ARBA" id="ARBA00022679"/>
    </source>
</evidence>
<reference evidence="9 10" key="1">
    <citation type="submission" date="2011-10" db="EMBL/GenBank/DDBJ databases">
        <authorList>
            <person name="Genoscope - CEA"/>
        </authorList>
    </citation>
    <scope>NUCLEOTIDE SEQUENCE [LARGE SCALE GENOMIC DNA]</scope>
    <source>
        <strain evidence="9 10">RCC 1105</strain>
    </source>
</reference>
<evidence type="ECO:0000256" key="8">
    <source>
        <dbReference type="SAM" id="MobiDB-lite"/>
    </source>
</evidence>
<accession>K8EGF9</accession>
<evidence type="ECO:0000256" key="7">
    <source>
        <dbReference type="RuleBase" id="RU004466"/>
    </source>
</evidence>
<dbReference type="PROSITE" id="PS00444">
    <property type="entry name" value="POLYPRENYL_SYNTHASE_2"/>
    <property type="match status" value="1"/>
</dbReference>
<evidence type="ECO:0000313" key="9">
    <source>
        <dbReference type="EMBL" id="CCO17074.1"/>
    </source>
</evidence>